<comment type="pathway">
    <text evidence="1 12">Lipid metabolism; fatty acid biosynthesis.</text>
</comment>
<evidence type="ECO:0000256" key="3">
    <source>
        <dbReference type="ARBA" id="ARBA00012333"/>
    </source>
</evidence>
<dbReference type="InterPro" id="IPR016039">
    <property type="entry name" value="Thiolase-like"/>
</dbReference>
<evidence type="ECO:0000313" key="16">
    <source>
        <dbReference type="Proteomes" id="UP000777265"/>
    </source>
</evidence>
<evidence type="ECO:0000313" key="15">
    <source>
        <dbReference type="EMBL" id="NLW33885.1"/>
    </source>
</evidence>
<dbReference type="GO" id="GO:0006633">
    <property type="term" value="P:fatty acid biosynthetic process"/>
    <property type="evidence" value="ECO:0007669"/>
    <property type="project" value="UniProtKB-UniRule"/>
</dbReference>
<evidence type="ECO:0000259" key="14">
    <source>
        <dbReference type="Pfam" id="PF08545"/>
    </source>
</evidence>
<comment type="subunit">
    <text evidence="12">Homodimer.</text>
</comment>
<dbReference type="InterPro" id="IPR013751">
    <property type="entry name" value="ACP_syn_III_N"/>
</dbReference>
<dbReference type="CDD" id="cd00830">
    <property type="entry name" value="KAS_III"/>
    <property type="match status" value="1"/>
</dbReference>
<dbReference type="InterPro" id="IPR004655">
    <property type="entry name" value="FabH"/>
</dbReference>
<comment type="catalytic activity">
    <reaction evidence="11">
        <text>malonyl-[ACP] + acetyl-CoA + H(+) = 3-oxobutanoyl-[ACP] + CO2 + CoA</text>
        <dbReference type="Rhea" id="RHEA:12080"/>
        <dbReference type="Rhea" id="RHEA-COMP:9623"/>
        <dbReference type="Rhea" id="RHEA-COMP:9625"/>
        <dbReference type="ChEBI" id="CHEBI:15378"/>
        <dbReference type="ChEBI" id="CHEBI:16526"/>
        <dbReference type="ChEBI" id="CHEBI:57287"/>
        <dbReference type="ChEBI" id="CHEBI:57288"/>
        <dbReference type="ChEBI" id="CHEBI:78449"/>
        <dbReference type="ChEBI" id="CHEBI:78450"/>
        <dbReference type="EC" id="2.3.1.180"/>
    </reaction>
    <physiologicalReaction direction="left-to-right" evidence="11">
        <dbReference type="Rhea" id="RHEA:12081"/>
    </physiologicalReaction>
</comment>
<proteinExistence type="inferred from homology"/>
<feature type="active site" evidence="12">
    <location>
        <position position="255"/>
    </location>
</feature>
<accession>A0A351U7W3</accession>
<dbReference type="SUPFAM" id="SSF53901">
    <property type="entry name" value="Thiolase-like"/>
    <property type="match status" value="1"/>
</dbReference>
<evidence type="ECO:0000259" key="13">
    <source>
        <dbReference type="Pfam" id="PF08541"/>
    </source>
</evidence>
<keyword evidence="5 12" id="KW-0808">Transferase</keyword>
<dbReference type="Pfam" id="PF08545">
    <property type="entry name" value="ACP_syn_III"/>
    <property type="match status" value="1"/>
</dbReference>
<feature type="region of interest" description="ACP-binding" evidence="12">
    <location>
        <begin position="256"/>
        <end position="260"/>
    </location>
</feature>
<evidence type="ECO:0000256" key="9">
    <source>
        <dbReference type="ARBA" id="ARBA00023268"/>
    </source>
</evidence>
<comment type="subcellular location">
    <subcellularLocation>
        <location evidence="12">Cytoplasm</location>
    </subcellularLocation>
</comment>
<evidence type="ECO:0000256" key="5">
    <source>
        <dbReference type="ARBA" id="ARBA00022679"/>
    </source>
</evidence>
<evidence type="ECO:0000256" key="6">
    <source>
        <dbReference type="ARBA" id="ARBA00022832"/>
    </source>
</evidence>
<keyword evidence="10 12" id="KW-0012">Acyltransferase</keyword>
<dbReference type="Proteomes" id="UP000777265">
    <property type="component" value="Unassembled WGS sequence"/>
</dbReference>
<dbReference type="GO" id="GO:0033818">
    <property type="term" value="F:beta-ketoacyl-acyl-carrier-protein synthase III activity"/>
    <property type="evidence" value="ECO:0007669"/>
    <property type="project" value="UniProtKB-UniRule"/>
</dbReference>
<feature type="domain" description="Beta-ketoacyl-[acyl-carrier-protein] synthase III N-terminal" evidence="14">
    <location>
        <begin position="107"/>
        <end position="185"/>
    </location>
</feature>
<reference evidence="15" key="1">
    <citation type="journal article" date="2020" name="Biotechnol. Biofuels">
        <title>New insights from the biogas microbiome by comprehensive genome-resolved metagenomics of nearly 1600 species originating from multiple anaerobic digesters.</title>
        <authorList>
            <person name="Campanaro S."/>
            <person name="Treu L."/>
            <person name="Rodriguez-R L.M."/>
            <person name="Kovalovszki A."/>
            <person name="Ziels R.M."/>
            <person name="Maus I."/>
            <person name="Zhu X."/>
            <person name="Kougias P.G."/>
            <person name="Basile A."/>
            <person name="Luo G."/>
            <person name="Schluter A."/>
            <person name="Konstantinidis K.T."/>
            <person name="Angelidaki I."/>
        </authorList>
    </citation>
    <scope>NUCLEOTIDE SEQUENCE</scope>
    <source>
        <strain evidence="15">AS06rmzACSIP_7</strain>
    </source>
</reference>
<evidence type="ECO:0000256" key="1">
    <source>
        <dbReference type="ARBA" id="ARBA00005194"/>
    </source>
</evidence>
<dbReference type="Gene3D" id="3.40.47.10">
    <property type="match status" value="1"/>
</dbReference>
<evidence type="ECO:0000256" key="7">
    <source>
        <dbReference type="ARBA" id="ARBA00023098"/>
    </source>
</evidence>
<evidence type="ECO:0000256" key="8">
    <source>
        <dbReference type="ARBA" id="ARBA00023160"/>
    </source>
</evidence>
<keyword evidence="8 12" id="KW-0275">Fatty acid biosynthesis</keyword>
<dbReference type="Pfam" id="PF08541">
    <property type="entry name" value="ACP_syn_III_C"/>
    <property type="match status" value="1"/>
</dbReference>
<dbReference type="EC" id="2.3.1.180" evidence="3 12"/>
<dbReference type="PANTHER" id="PTHR43091">
    <property type="entry name" value="3-OXOACYL-[ACYL-CARRIER-PROTEIN] SYNTHASE"/>
    <property type="match status" value="1"/>
</dbReference>
<evidence type="ECO:0000256" key="11">
    <source>
        <dbReference type="ARBA" id="ARBA00051096"/>
    </source>
</evidence>
<keyword evidence="9 12" id="KW-0511">Multifunctional enzyme</keyword>
<sequence length="328" mass="35395">MKRVAIVGTGSYLPETVMTNFDIEKFLDTSDEWIYTRTGIKERRVADKDACVSDLSKIACERAMEAAGVRAGDIDLIILATITPDTHCPAGSNWLEAKLNCENAVSFDITAACSGFIFALHVADKLIKAGANKTALVIGSEIMTRVINWQERESCILWGDGAGAAVVTESETGAQVLSTHIHTDGKNGDTLLMPGGGSKTTPISHESVDKGLHYLKMIEANKSFKVAVNRFAEACEEAAETNGYTIDDVDVIIPHQANARILQGMAKRLKVPQEKVYMTIEKYGNISSATVPIALDEAVRDGTITKDKLVALTAFGGGLTWGSSLIRW</sequence>
<dbReference type="FunFam" id="3.40.47.10:FF:000004">
    <property type="entry name" value="3-oxoacyl-[acyl-carrier-protein] synthase 3"/>
    <property type="match status" value="1"/>
</dbReference>
<evidence type="ECO:0000256" key="2">
    <source>
        <dbReference type="ARBA" id="ARBA00008642"/>
    </source>
</evidence>
<comment type="function">
    <text evidence="12">Catalyzes the condensation reaction of fatty acid synthesis by the addition to an acyl acceptor of two carbons from malonyl-ACP. Catalyzes the first condensation reaction which initiates fatty acid synthesis and may therefore play a role in governing the total rate of fatty acid production. Possesses both acetoacetyl-ACP synthase and acetyl transacylase activities. Its substrate specificity determines the biosynthesis of branched-chain and/or straight-chain of fatty acids.</text>
</comment>
<dbReference type="EMBL" id="JAAYEE010000005">
    <property type="protein sequence ID" value="NLW33885.1"/>
    <property type="molecule type" value="Genomic_DNA"/>
</dbReference>
<evidence type="ECO:0000256" key="12">
    <source>
        <dbReference type="HAMAP-Rule" id="MF_01815"/>
    </source>
</evidence>
<dbReference type="InterPro" id="IPR013747">
    <property type="entry name" value="ACP_syn_III_C"/>
</dbReference>
<feature type="domain" description="Beta-ketoacyl-[acyl-carrier-protein] synthase III C-terminal" evidence="13">
    <location>
        <begin position="240"/>
        <end position="328"/>
    </location>
</feature>
<name>A0A351U7W3_9BACT</name>
<dbReference type="NCBIfam" id="NF006829">
    <property type="entry name" value="PRK09352.1"/>
    <property type="match status" value="1"/>
</dbReference>
<evidence type="ECO:0000256" key="4">
    <source>
        <dbReference type="ARBA" id="ARBA00022516"/>
    </source>
</evidence>
<organism evidence="15 16">
    <name type="scientific">Syntrophorhabdus aromaticivorans</name>
    <dbReference type="NCBI Taxonomy" id="328301"/>
    <lineage>
        <taxon>Bacteria</taxon>
        <taxon>Pseudomonadati</taxon>
        <taxon>Thermodesulfobacteriota</taxon>
        <taxon>Syntrophorhabdia</taxon>
        <taxon>Syntrophorhabdales</taxon>
        <taxon>Syntrophorhabdaceae</taxon>
        <taxon>Syntrophorhabdus</taxon>
    </lineage>
</organism>
<protein>
    <recommendedName>
        <fullName evidence="3 12">Beta-ketoacyl-[acyl-carrier-protein] synthase III</fullName>
        <shortName evidence="12">Beta-ketoacyl-ACP synthase III</shortName>
        <shortName evidence="12">KAS III</shortName>
        <ecNumber evidence="3 12">2.3.1.180</ecNumber>
    </recommendedName>
    <alternativeName>
        <fullName evidence="12">3-oxoacyl-[acyl-carrier-protein] synthase 3</fullName>
    </alternativeName>
    <alternativeName>
        <fullName evidence="12">3-oxoacyl-[acyl-carrier-protein] synthase III</fullName>
    </alternativeName>
</protein>
<dbReference type="GO" id="GO:0004315">
    <property type="term" value="F:3-oxoacyl-[acyl-carrier-protein] synthase activity"/>
    <property type="evidence" value="ECO:0007669"/>
    <property type="project" value="InterPro"/>
</dbReference>
<dbReference type="STRING" id="909663.GCA_000512235_02484"/>
<evidence type="ECO:0000256" key="10">
    <source>
        <dbReference type="ARBA" id="ARBA00023315"/>
    </source>
</evidence>
<dbReference type="GO" id="GO:0005737">
    <property type="term" value="C:cytoplasm"/>
    <property type="evidence" value="ECO:0007669"/>
    <property type="project" value="UniProtKB-SubCell"/>
</dbReference>
<keyword evidence="12" id="KW-0963">Cytoplasm</keyword>
<feature type="active site" evidence="12">
    <location>
        <position position="285"/>
    </location>
</feature>
<feature type="active site" evidence="12">
    <location>
        <position position="113"/>
    </location>
</feature>
<dbReference type="NCBIfam" id="TIGR00747">
    <property type="entry name" value="fabH"/>
    <property type="match status" value="1"/>
</dbReference>
<comment type="similarity">
    <text evidence="2 12">Belongs to the thiolase-like superfamily. FabH family.</text>
</comment>
<dbReference type="PANTHER" id="PTHR43091:SF1">
    <property type="entry name" value="BETA-KETOACYL-[ACYL-CARRIER-PROTEIN] SYNTHASE III, CHLOROPLASTIC"/>
    <property type="match status" value="1"/>
</dbReference>
<keyword evidence="7 12" id="KW-0443">Lipid metabolism</keyword>
<keyword evidence="4 12" id="KW-0444">Lipid biosynthesis</keyword>
<dbReference type="AlphaFoldDB" id="A0A351U7W3"/>
<dbReference type="HAMAP" id="MF_01815">
    <property type="entry name" value="FabH"/>
    <property type="match status" value="1"/>
</dbReference>
<keyword evidence="6 12" id="KW-0276">Fatty acid metabolism</keyword>
<reference evidence="15" key="2">
    <citation type="submission" date="2020-01" db="EMBL/GenBank/DDBJ databases">
        <authorList>
            <person name="Campanaro S."/>
        </authorList>
    </citation>
    <scope>NUCLEOTIDE SEQUENCE</scope>
    <source>
        <strain evidence="15">AS06rmzACSIP_7</strain>
    </source>
</reference>
<gene>
    <name evidence="12" type="primary">fabH</name>
    <name evidence="15" type="ORF">GXY80_00185</name>
</gene>
<comment type="domain">
    <text evidence="12">The last Arg residue of the ACP-binding site is essential for the weak association between ACP/AcpP and FabH.</text>
</comment>
<comment type="caution">
    <text evidence="15">The sequence shown here is derived from an EMBL/GenBank/DDBJ whole genome shotgun (WGS) entry which is preliminary data.</text>
</comment>